<evidence type="ECO:0000313" key="1">
    <source>
        <dbReference type="EMBL" id="KAK4108808.1"/>
    </source>
</evidence>
<dbReference type="AlphaFoldDB" id="A0AAN6T8L5"/>
<evidence type="ECO:0000313" key="2">
    <source>
        <dbReference type="Proteomes" id="UP001302812"/>
    </source>
</evidence>
<dbReference type="EMBL" id="MU853360">
    <property type="protein sequence ID" value="KAK4108808.1"/>
    <property type="molecule type" value="Genomic_DNA"/>
</dbReference>
<proteinExistence type="predicted"/>
<protein>
    <submittedName>
        <fullName evidence="1">Uncharacterized protein</fullName>
    </submittedName>
</protein>
<dbReference type="GeneID" id="89933559"/>
<keyword evidence="2" id="KW-1185">Reference proteome</keyword>
<dbReference type="RefSeq" id="XP_064666378.1">
    <property type="nucleotide sequence ID" value="XM_064809435.1"/>
</dbReference>
<gene>
    <name evidence="1" type="ORF">N656DRAFT_375569</name>
</gene>
<reference evidence="1" key="1">
    <citation type="journal article" date="2023" name="Mol. Phylogenet. Evol.">
        <title>Genome-scale phylogeny and comparative genomics of the fungal order Sordariales.</title>
        <authorList>
            <person name="Hensen N."/>
            <person name="Bonometti L."/>
            <person name="Westerberg I."/>
            <person name="Brannstrom I.O."/>
            <person name="Guillou S."/>
            <person name="Cros-Aarteil S."/>
            <person name="Calhoun S."/>
            <person name="Haridas S."/>
            <person name="Kuo A."/>
            <person name="Mondo S."/>
            <person name="Pangilinan J."/>
            <person name="Riley R."/>
            <person name="LaButti K."/>
            <person name="Andreopoulos B."/>
            <person name="Lipzen A."/>
            <person name="Chen C."/>
            <person name="Yan M."/>
            <person name="Daum C."/>
            <person name="Ng V."/>
            <person name="Clum A."/>
            <person name="Steindorff A."/>
            <person name="Ohm R.A."/>
            <person name="Martin F."/>
            <person name="Silar P."/>
            <person name="Natvig D.O."/>
            <person name="Lalanne C."/>
            <person name="Gautier V."/>
            <person name="Ament-Velasquez S.L."/>
            <person name="Kruys A."/>
            <person name="Hutchinson M.I."/>
            <person name="Powell A.J."/>
            <person name="Barry K."/>
            <person name="Miller A.N."/>
            <person name="Grigoriev I.V."/>
            <person name="Debuchy R."/>
            <person name="Gladieux P."/>
            <person name="Hiltunen Thoren M."/>
            <person name="Johannesson H."/>
        </authorList>
    </citation>
    <scope>NUCLEOTIDE SEQUENCE</scope>
    <source>
        <strain evidence="1">CBS 508.74</strain>
    </source>
</reference>
<accession>A0AAN6T8L5</accession>
<comment type="caution">
    <text evidence="1">The sequence shown here is derived from an EMBL/GenBank/DDBJ whole genome shotgun (WGS) entry which is preliminary data.</text>
</comment>
<organism evidence="1 2">
    <name type="scientific">Canariomyces notabilis</name>
    <dbReference type="NCBI Taxonomy" id="2074819"/>
    <lineage>
        <taxon>Eukaryota</taxon>
        <taxon>Fungi</taxon>
        <taxon>Dikarya</taxon>
        <taxon>Ascomycota</taxon>
        <taxon>Pezizomycotina</taxon>
        <taxon>Sordariomycetes</taxon>
        <taxon>Sordariomycetidae</taxon>
        <taxon>Sordariales</taxon>
        <taxon>Chaetomiaceae</taxon>
        <taxon>Canariomyces</taxon>
    </lineage>
</organism>
<reference evidence="1" key="2">
    <citation type="submission" date="2023-05" db="EMBL/GenBank/DDBJ databases">
        <authorList>
            <consortium name="Lawrence Berkeley National Laboratory"/>
            <person name="Steindorff A."/>
            <person name="Hensen N."/>
            <person name="Bonometti L."/>
            <person name="Westerberg I."/>
            <person name="Brannstrom I.O."/>
            <person name="Guillou S."/>
            <person name="Cros-Aarteil S."/>
            <person name="Calhoun S."/>
            <person name="Haridas S."/>
            <person name="Kuo A."/>
            <person name="Mondo S."/>
            <person name="Pangilinan J."/>
            <person name="Riley R."/>
            <person name="Labutti K."/>
            <person name="Andreopoulos B."/>
            <person name="Lipzen A."/>
            <person name="Chen C."/>
            <person name="Yanf M."/>
            <person name="Daum C."/>
            <person name="Ng V."/>
            <person name="Clum A."/>
            <person name="Ohm R."/>
            <person name="Martin F."/>
            <person name="Silar P."/>
            <person name="Natvig D."/>
            <person name="Lalanne C."/>
            <person name="Gautier V."/>
            <person name="Ament-Velasquez S.L."/>
            <person name="Kruys A."/>
            <person name="Hutchinson M.I."/>
            <person name="Powell A.J."/>
            <person name="Barry K."/>
            <person name="Miller A.N."/>
            <person name="Grigoriev I.V."/>
            <person name="Debuchy R."/>
            <person name="Gladieux P."/>
            <person name="Thoren M.H."/>
            <person name="Johannesson H."/>
        </authorList>
    </citation>
    <scope>NUCLEOTIDE SEQUENCE</scope>
    <source>
        <strain evidence="1">CBS 508.74</strain>
    </source>
</reference>
<sequence length="157" mass="17479">MLYLPSFRTYIMATPLLCNSTPTSLALQLDTAVPMPKTSAATKPSVTVTLSLPMPTILAGCYTVSKISELGRDWNGFGVLAEERLVSLVSCIIATHPCMIESFHWTFQSGEEGLIRWPAKAQAVMLQPDWDRRRSMSGSCRIRVNLDNCRRFSQPLL</sequence>
<name>A0AAN6T8L5_9PEZI</name>
<dbReference type="Proteomes" id="UP001302812">
    <property type="component" value="Unassembled WGS sequence"/>
</dbReference>